<dbReference type="Proteomes" id="UP001596414">
    <property type="component" value="Unassembled WGS sequence"/>
</dbReference>
<dbReference type="SUPFAM" id="SSF160387">
    <property type="entry name" value="NosL/MerB-like"/>
    <property type="match status" value="1"/>
</dbReference>
<dbReference type="EMBL" id="JBHSZQ010000016">
    <property type="protein sequence ID" value="MFC7126141.1"/>
    <property type="molecule type" value="Genomic_DNA"/>
</dbReference>
<evidence type="ECO:0000313" key="1">
    <source>
        <dbReference type="EMBL" id="MFC7126141.1"/>
    </source>
</evidence>
<dbReference type="PROSITE" id="PS51257">
    <property type="entry name" value="PROKAR_LIPOPROTEIN"/>
    <property type="match status" value="1"/>
</dbReference>
<dbReference type="RefSeq" id="WP_267637862.1">
    <property type="nucleotide sequence ID" value="NZ_JAODIY010000010.1"/>
</dbReference>
<name>A0ABD5X8K8_9EURY</name>
<proteinExistence type="predicted"/>
<accession>A0ABD5X8K8</accession>
<dbReference type="AlphaFoldDB" id="A0ABD5X8K8"/>
<sequence length="190" mass="20574">MNRRAFLAGTATAGAGALAGCLDAFDSGGSVPEPVALTGGKFDDDHGMEIGPHGGANAQIFYKSETPSEREEGPFWFHTLVFSGFPFYFEHDNRGWEMDVFYVTDYSNVDWTIQERDSGSAMPSPMATETFGDATEMTYVGGSDVMGGMGPGLHPFSKESDAKAFADDYGGETVVFDDIDRGFVENLREK</sequence>
<dbReference type="Gene3D" id="3.30.70.2050">
    <property type="match status" value="1"/>
</dbReference>
<dbReference type="InterPro" id="IPR008719">
    <property type="entry name" value="N2O_reductase_NosL"/>
</dbReference>
<reference evidence="1 2" key="1">
    <citation type="journal article" date="2014" name="Int. J. Syst. Evol. Microbiol.">
        <title>Complete genome sequence of Corynebacterium casei LMG S-19264T (=DSM 44701T), isolated from a smear-ripened cheese.</title>
        <authorList>
            <consortium name="US DOE Joint Genome Institute (JGI-PGF)"/>
            <person name="Walter F."/>
            <person name="Albersmeier A."/>
            <person name="Kalinowski J."/>
            <person name="Ruckert C."/>
        </authorList>
    </citation>
    <scope>NUCLEOTIDE SEQUENCE [LARGE SCALE GENOMIC DNA]</scope>
    <source>
        <strain evidence="1 2">CGMCC 4.7215</strain>
    </source>
</reference>
<protein>
    <submittedName>
        <fullName evidence="1">Nitrous oxide reductase accessory protein NosL</fullName>
    </submittedName>
</protein>
<gene>
    <name evidence="1" type="ORF">ACFQJ7_08845</name>
</gene>
<evidence type="ECO:0000313" key="2">
    <source>
        <dbReference type="Proteomes" id="UP001596414"/>
    </source>
</evidence>
<organism evidence="1 2">
    <name type="scientific">Halovenus rubra</name>
    <dbReference type="NCBI Taxonomy" id="869890"/>
    <lineage>
        <taxon>Archaea</taxon>
        <taxon>Methanobacteriati</taxon>
        <taxon>Methanobacteriota</taxon>
        <taxon>Stenosarchaea group</taxon>
        <taxon>Halobacteria</taxon>
        <taxon>Halobacteriales</taxon>
        <taxon>Haloarculaceae</taxon>
        <taxon>Halovenus</taxon>
    </lineage>
</organism>
<dbReference type="Pfam" id="PF05573">
    <property type="entry name" value="NosL"/>
    <property type="match status" value="1"/>
</dbReference>
<comment type="caution">
    <text evidence="1">The sequence shown here is derived from an EMBL/GenBank/DDBJ whole genome shotgun (WGS) entry which is preliminary data.</text>
</comment>